<sequence>MESTKFKRSKTTDFFYKLCHAIYFFGLPNFWLEELNLSKRFVRLYDKFMTFNNGLIYFLIAFEMGSFFTQTNLTEQQKSDLILYALSHPMLFSFHAMLSRLQDKVRLLMYNLAVALKAVYNDPEVERQMLTRTYIYVFAFLYSCVMSMFMYAAGAIWAVVRYDATFTTLITAYPDVEDKSNLANLVRALCFIIWWIFLTRMFAVYMLVISLTSCLSHQYKNLQSYFESLNDIFEREDLSQTEKEEQYETGFKIGIKLHSDTLRCTKQTQMVCRGVFSGQIVFNISLLVVLMAQMANSERTLVNLCTTVITATAVLIGTGLYMWNAGDVTVEASQLATAMYFSGWYNCWGQSSVRVRKLLVITMRQAQQPVLLKGLGYIELSYQSYITVSTIIKHPRKLWAEATKGWKNLGWEYV</sequence>
<keyword evidence="2" id="KW-1185">Reference proteome</keyword>
<dbReference type="EMBL" id="CM056787">
    <property type="protein sequence ID" value="KAJ8733564.1"/>
    <property type="molecule type" value="Genomic_DNA"/>
</dbReference>
<proteinExistence type="predicted"/>
<evidence type="ECO:0000313" key="1">
    <source>
        <dbReference type="EMBL" id="KAJ8733564.1"/>
    </source>
</evidence>
<reference evidence="1" key="1">
    <citation type="submission" date="2023-03" db="EMBL/GenBank/DDBJ databases">
        <title>Chromosome-level genomes of two armyworms, Mythimna separata and Mythimna loreyi, provide insights into the biosynthesis and reception of sex pheromones.</title>
        <authorList>
            <person name="Zhao H."/>
        </authorList>
    </citation>
    <scope>NUCLEOTIDE SEQUENCE</scope>
    <source>
        <strain evidence="1">BeijingLab</strain>
    </source>
</reference>
<organism evidence="1 2">
    <name type="scientific">Mythimna loreyi</name>
    <dbReference type="NCBI Taxonomy" id="667449"/>
    <lineage>
        <taxon>Eukaryota</taxon>
        <taxon>Metazoa</taxon>
        <taxon>Ecdysozoa</taxon>
        <taxon>Arthropoda</taxon>
        <taxon>Hexapoda</taxon>
        <taxon>Insecta</taxon>
        <taxon>Pterygota</taxon>
        <taxon>Neoptera</taxon>
        <taxon>Endopterygota</taxon>
        <taxon>Lepidoptera</taxon>
        <taxon>Glossata</taxon>
        <taxon>Ditrysia</taxon>
        <taxon>Noctuoidea</taxon>
        <taxon>Noctuidae</taxon>
        <taxon>Noctuinae</taxon>
        <taxon>Hadenini</taxon>
        <taxon>Mythimna</taxon>
    </lineage>
</organism>
<comment type="caution">
    <text evidence="1">The sequence shown here is derived from an EMBL/GenBank/DDBJ whole genome shotgun (WGS) entry which is preliminary data.</text>
</comment>
<evidence type="ECO:0000313" key="2">
    <source>
        <dbReference type="Proteomes" id="UP001231649"/>
    </source>
</evidence>
<accession>A0ACC2R5P5</accession>
<dbReference type="Proteomes" id="UP001231649">
    <property type="component" value="Chromosome 11"/>
</dbReference>
<gene>
    <name evidence="1" type="ORF">PYW08_001862</name>
</gene>
<name>A0ACC2R5P5_9NEOP</name>
<protein>
    <submittedName>
        <fullName evidence="1">Uncharacterized protein</fullName>
    </submittedName>
</protein>